<dbReference type="Proteomes" id="UP000178336">
    <property type="component" value="Unassembled WGS sequence"/>
</dbReference>
<evidence type="ECO:0000313" key="4">
    <source>
        <dbReference type="EMBL" id="OGD95218.1"/>
    </source>
</evidence>
<dbReference type="GO" id="GO:0000160">
    <property type="term" value="P:phosphorelay signal transduction system"/>
    <property type="evidence" value="ECO:0007669"/>
    <property type="project" value="InterPro"/>
</dbReference>
<dbReference type="EMBL" id="MFBN01000023">
    <property type="protein sequence ID" value="OGD95218.1"/>
    <property type="molecule type" value="Genomic_DNA"/>
</dbReference>
<protein>
    <recommendedName>
        <fullName evidence="3">Response regulatory domain-containing protein</fullName>
    </recommendedName>
</protein>
<evidence type="ECO:0000256" key="2">
    <source>
        <dbReference type="PROSITE-ProRule" id="PRU00169"/>
    </source>
</evidence>
<reference evidence="4 5" key="1">
    <citation type="journal article" date="2016" name="Nat. Commun.">
        <title>Thousands of microbial genomes shed light on interconnected biogeochemical processes in an aquifer system.</title>
        <authorList>
            <person name="Anantharaman K."/>
            <person name="Brown C.T."/>
            <person name="Hug L.A."/>
            <person name="Sharon I."/>
            <person name="Castelle C.J."/>
            <person name="Probst A.J."/>
            <person name="Thomas B.C."/>
            <person name="Singh A."/>
            <person name="Wilkins M.J."/>
            <person name="Karaoz U."/>
            <person name="Brodie E.L."/>
            <person name="Williams K.H."/>
            <person name="Hubbard S.S."/>
            <person name="Banfield J.F."/>
        </authorList>
    </citation>
    <scope>NUCLEOTIDE SEQUENCE [LARGE SCALE GENOMIC DNA]</scope>
</reference>
<organism evidence="4 5">
    <name type="scientific">Candidatus Curtissbacteria bacterium RIFCSPLOWO2_01_FULL_37_9</name>
    <dbReference type="NCBI Taxonomy" id="1797724"/>
    <lineage>
        <taxon>Bacteria</taxon>
        <taxon>Candidatus Curtissiibacteriota</taxon>
    </lineage>
</organism>
<name>A0A1F5GTP1_9BACT</name>
<dbReference type="PANTHER" id="PTHR44591:SF3">
    <property type="entry name" value="RESPONSE REGULATORY DOMAIN-CONTAINING PROTEIN"/>
    <property type="match status" value="1"/>
</dbReference>
<dbReference type="InterPro" id="IPR001789">
    <property type="entry name" value="Sig_transdc_resp-reg_receiver"/>
</dbReference>
<dbReference type="SUPFAM" id="SSF52172">
    <property type="entry name" value="CheY-like"/>
    <property type="match status" value="1"/>
</dbReference>
<dbReference type="PROSITE" id="PS50110">
    <property type="entry name" value="RESPONSE_REGULATORY"/>
    <property type="match status" value="1"/>
</dbReference>
<dbReference type="CDD" id="cd00156">
    <property type="entry name" value="REC"/>
    <property type="match status" value="1"/>
</dbReference>
<sequence>MKKQRILLIEDDTYTRDAYEEILKDSGYEVDTAVDGQEGILKIHKGGYSLIFLDVMMPKVDGLDVLRSLKNDPPKTSNGPIILLTNLTHDPVIFLATDLGAKGHLVKSDITPGELVEAVKKYIQPTKNDKKPFTNQEPIKEE</sequence>
<dbReference type="InterPro" id="IPR050595">
    <property type="entry name" value="Bact_response_regulator"/>
</dbReference>
<accession>A0A1F5GTP1</accession>
<proteinExistence type="predicted"/>
<feature type="modified residue" description="4-aspartylphosphate" evidence="2">
    <location>
        <position position="54"/>
    </location>
</feature>
<dbReference type="Pfam" id="PF00072">
    <property type="entry name" value="Response_reg"/>
    <property type="match status" value="1"/>
</dbReference>
<dbReference type="SMART" id="SM00448">
    <property type="entry name" value="REC"/>
    <property type="match status" value="1"/>
</dbReference>
<comment type="caution">
    <text evidence="4">The sequence shown here is derived from an EMBL/GenBank/DDBJ whole genome shotgun (WGS) entry which is preliminary data.</text>
</comment>
<keyword evidence="1 2" id="KW-0597">Phosphoprotein</keyword>
<dbReference type="Gene3D" id="3.40.50.2300">
    <property type="match status" value="1"/>
</dbReference>
<evidence type="ECO:0000256" key="1">
    <source>
        <dbReference type="ARBA" id="ARBA00022553"/>
    </source>
</evidence>
<dbReference type="STRING" id="1797724.A3A48_02870"/>
<dbReference type="AlphaFoldDB" id="A0A1F5GTP1"/>
<gene>
    <name evidence="4" type="ORF">A3A48_02870</name>
</gene>
<evidence type="ECO:0000313" key="5">
    <source>
        <dbReference type="Proteomes" id="UP000178336"/>
    </source>
</evidence>
<dbReference type="PANTHER" id="PTHR44591">
    <property type="entry name" value="STRESS RESPONSE REGULATOR PROTEIN 1"/>
    <property type="match status" value="1"/>
</dbReference>
<evidence type="ECO:0000259" key="3">
    <source>
        <dbReference type="PROSITE" id="PS50110"/>
    </source>
</evidence>
<feature type="domain" description="Response regulatory" evidence="3">
    <location>
        <begin position="5"/>
        <end position="122"/>
    </location>
</feature>
<dbReference type="InterPro" id="IPR011006">
    <property type="entry name" value="CheY-like_superfamily"/>
</dbReference>